<dbReference type="PANTHER" id="PTHR46580:SF2">
    <property type="entry name" value="MAM DOMAIN-CONTAINING PROTEIN"/>
    <property type="match status" value="1"/>
</dbReference>
<name>A0A250IU86_9BACT</name>
<dbReference type="PROSITE" id="PS51257">
    <property type="entry name" value="PROKAR_LIPOPROTEIN"/>
    <property type="match status" value="1"/>
</dbReference>
<accession>A0A250IU86</accession>
<dbReference type="Proteomes" id="UP000217257">
    <property type="component" value="Chromosome"/>
</dbReference>
<feature type="compositionally biased region" description="Pro residues" evidence="2">
    <location>
        <begin position="34"/>
        <end position="52"/>
    </location>
</feature>
<dbReference type="InterPro" id="IPR013517">
    <property type="entry name" value="FG-GAP"/>
</dbReference>
<evidence type="ECO:0000256" key="3">
    <source>
        <dbReference type="SAM" id="SignalP"/>
    </source>
</evidence>
<dbReference type="RefSeq" id="WP_157758160.1">
    <property type="nucleotide sequence ID" value="NZ_CP022098.1"/>
</dbReference>
<dbReference type="SUPFAM" id="SSF69318">
    <property type="entry name" value="Integrin alpha N-terminal domain"/>
    <property type="match status" value="1"/>
</dbReference>
<feature type="region of interest" description="Disordered" evidence="2">
    <location>
        <begin position="34"/>
        <end position="68"/>
    </location>
</feature>
<dbReference type="AlphaFoldDB" id="A0A250IU86"/>
<keyword evidence="1 3" id="KW-0732">Signal</keyword>
<sequence length="445" mass="45506">MSSTRNSTVPTLLMVPLLSALCLLLVACPGNPGPPPLGGNPGPGSPGNPDPGPGSDADGGLVQASDGGTFDAKPSCTGGSSCQGSCPDGGAVCLGNCGFLPPVRYALGGDQVDLAVGDLQNDGFDELVTADTGGKVISVLLNRRQGLFQTPSLWRAEQPTSMALAKLDGNESLDVLTTNGGNSTFGLYRGRGDGSFERLLSSPSAALLRDLKVWEENGTRRVAAIKADTQEVSVFAVNGDGSLGTATSYLASPEPRALVVTDFNGDGRPDLAVAHATTCASTQDTTCESVGVLLGQSDGTFAAQRFTQTGGTPIGLVAARLDLDALPDLIVADSRRHQVLVLLARGDGSFVVQASYPTVRSPTRLLLMDVNRDSVPDLVVGSLGNEVGVLLGQPGGTFAPQVALSASNLEAGIRALASSDFDKDGVNDLAVLTGTGVQMLWGICR</sequence>
<dbReference type="EMBL" id="CP022098">
    <property type="protein sequence ID" value="ATB34828.1"/>
    <property type="molecule type" value="Genomic_DNA"/>
</dbReference>
<dbReference type="Pfam" id="PF01839">
    <property type="entry name" value="FG-GAP"/>
    <property type="match status" value="1"/>
</dbReference>
<evidence type="ECO:0000313" key="5">
    <source>
        <dbReference type="Proteomes" id="UP000217257"/>
    </source>
</evidence>
<evidence type="ECO:0000256" key="1">
    <source>
        <dbReference type="ARBA" id="ARBA00022729"/>
    </source>
</evidence>
<feature type="signal peptide" evidence="3">
    <location>
        <begin position="1"/>
        <end position="32"/>
    </location>
</feature>
<gene>
    <name evidence="4" type="ORF">CYFUS_000235</name>
</gene>
<dbReference type="KEGG" id="cfus:CYFUS_000235"/>
<proteinExistence type="predicted"/>
<feature type="chain" id="PRO_5012173960" evidence="3">
    <location>
        <begin position="33"/>
        <end position="445"/>
    </location>
</feature>
<evidence type="ECO:0000256" key="2">
    <source>
        <dbReference type="SAM" id="MobiDB-lite"/>
    </source>
</evidence>
<dbReference type="Pfam" id="PF13517">
    <property type="entry name" value="FG-GAP_3"/>
    <property type="match status" value="1"/>
</dbReference>
<evidence type="ECO:0000313" key="4">
    <source>
        <dbReference type="EMBL" id="ATB34828.1"/>
    </source>
</evidence>
<dbReference type="Gene3D" id="2.130.10.130">
    <property type="entry name" value="Integrin alpha, N-terminal"/>
    <property type="match status" value="2"/>
</dbReference>
<protein>
    <submittedName>
        <fullName evidence="4">Uncharacterized protein</fullName>
    </submittedName>
</protein>
<dbReference type="InterPro" id="IPR028994">
    <property type="entry name" value="Integrin_alpha_N"/>
</dbReference>
<organism evidence="4 5">
    <name type="scientific">Cystobacter fuscus</name>
    <dbReference type="NCBI Taxonomy" id="43"/>
    <lineage>
        <taxon>Bacteria</taxon>
        <taxon>Pseudomonadati</taxon>
        <taxon>Myxococcota</taxon>
        <taxon>Myxococcia</taxon>
        <taxon>Myxococcales</taxon>
        <taxon>Cystobacterineae</taxon>
        <taxon>Archangiaceae</taxon>
        <taxon>Cystobacter</taxon>
    </lineage>
</organism>
<reference evidence="4 5" key="1">
    <citation type="submission" date="2017-06" db="EMBL/GenBank/DDBJ databases">
        <title>Sequencing and comparative analysis of myxobacterial genomes.</title>
        <authorList>
            <person name="Rupp O."/>
            <person name="Goesmann A."/>
            <person name="Sogaard-Andersen L."/>
        </authorList>
    </citation>
    <scope>NUCLEOTIDE SEQUENCE [LARGE SCALE GENOMIC DNA]</scope>
    <source>
        <strain evidence="4 5">DSM 52655</strain>
    </source>
</reference>
<dbReference type="PANTHER" id="PTHR46580">
    <property type="entry name" value="SENSOR KINASE-RELATED"/>
    <property type="match status" value="1"/>
</dbReference>